<dbReference type="SMART" id="SM00185">
    <property type="entry name" value="ARM"/>
    <property type="match status" value="8"/>
</dbReference>
<gene>
    <name evidence="6" type="ORF">CSSPTR1EN2_LOCUS6166</name>
</gene>
<comment type="catalytic activity">
    <reaction evidence="1">
        <text>S-ubiquitinyl-[E2 ubiquitin-conjugating enzyme]-L-cysteine + [acceptor protein]-L-lysine = [E2 ubiquitin-conjugating enzyme]-L-cysteine + N(6)-ubiquitinyl-[acceptor protein]-L-lysine.</text>
        <dbReference type="EC" id="2.3.2.27"/>
    </reaction>
</comment>
<dbReference type="EC" id="2.3.2.27" evidence="3"/>
<name>A0ABP0TPS9_9BRYO</name>
<dbReference type="InterPro" id="IPR000225">
    <property type="entry name" value="Armadillo"/>
</dbReference>
<dbReference type="PANTHER" id="PTHR45958">
    <property type="entry name" value="RING-TYPE E3 UBIQUITIN TRANSFERASE"/>
    <property type="match status" value="1"/>
</dbReference>
<evidence type="ECO:0000313" key="7">
    <source>
        <dbReference type="Proteomes" id="UP001497512"/>
    </source>
</evidence>
<dbReference type="PANTHER" id="PTHR45958:SF6">
    <property type="entry name" value="U-BOX DOMAIN-CONTAINING PROTEIN 43"/>
    <property type="match status" value="1"/>
</dbReference>
<evidence type="ECO:0000256" key="2">
    <source>
        <dbReference type="ARBA" id="ARBA00004906"/>
    </source>
</evidence>
<feature type="compositionally biased region" description="Low complexity" evidence="4">
    <location>
        <begin position="227"/>
        <end position="243"/>
    </location>
</feature>
<evidence type="ECO:0000313" key="6">
    <source>
        <dbReference type="EMBL" id="CAK9201956.1"/>
    </source>
</evidence>
<evidence type="ECO:0000259" key="5">
    <source>
        <dbReference type="PROSITE" id="PS51698"/>
    </source>
</evidence>
<sequence length="1040" mass="114131">MIINGEPPADGSGEILVKKLSEASTAARKLVAKEEGFKQLAEFLDRAEPIAAKLSECEDKSVDEVVELLLADLQTAQELITTWTNRSRIYLLTHCRSIAKQLTTLTHGFGHNLSQIPGSSVQTETYALIEKLARDMQQAHYAVNAPEEQICQTLENEKGSIWTDVSVQRDLLMDIARMVGVDALNRNPSVLKKEIDLLRNDVHNTNEPYDLHMMDVIGNIYDNYVQSNDHPSPSSRSSRDGSSTPMHREYRKLEPLYEAFVCPLTKQVMQDPVTLESGQTYERAAIERWLEQCRENGQEPVCPVTGQSVTVPPKPSIALRNTIEEWTARNDQAHIEIAMSLLSADSSESDVVCGLKDLQALCEKNKLNKYRIRAAGLLPLIVDRLRNGGPDARIRALVTLRILAEDDDDNKLALAQTNLMRSVIKCLSRKLSVEREQAVALLYELSKSAPLCEAIGDANGAILILVGMTSSDSENAKAAELANKTLNNLEGSDNNVRQMAENGRLQPLLTRLVEGPEEVRIEMADNLAHITLTTEGKARAAEAAANVLVQMLGSNSPPERASALRALRSLSSLDSNGDILIEAGVLPPLMQDLFLVGTNTVPMKLKEVSATTLANVVCSSGLWENVPIDADGNTLTSELIIHNFLHLISNTGPAIECKLLQLLVGLASKLRSVHRVVSYIKSAGATVSLIQFLEAPQHDLRVIAIKLLHLLSGYMGQELADGLRVTTRQLGTLVRLLGESSVTEEQAYAAGLLANLPMQDHFLTRALLSEGALPILVGRIEEVKRGVARVGVGRNIGPFQKGLVCILSRFTFVLDDAEIVDEARKLDLTSLFTSLLRMSNLEEVQQSSAQALENLSTKSKQLSRLPEVTKQKDGLFSCFPCGKKPPPPIGLCPVHGGLCSARETFCLIEAQAIGPLVACLDHRNTSVVEAAMGALSTLLMDTTDVERGVQVLQQNDAIQSILVIMQEHRTEVLRQRAVWMVERILRDPDLARAISMDPNVHTALVDAFRYGNYNAKQLAERALKALNKIPNFSGVFVKTR</sequence>
<dbReference type="CDD" id="cd16664">
    <property type="entry name" value="RING-Ubox_PUB"/>
    <property type="match status" value="1"/>
</dbReference>
<dbReference type="InterPro" id="IPR016024">
    <property type="entry name" value="ARM-type_fold"/>
</dbReference>
<dbReference type="InterPro" id="IPR045210">
    <property type="entry name" value="RING-Ubox_PUB"/>
</dbReference>
<dbReference type="InterPro" id="IPR013083">
    <property type="entry name" value="Znf_RING/FYVE/PHD"/>
</dbReference>
<proteinExistence type="predicted"/>
<feature type="region of interest" description="Disordered" evidence="4">
    <location>
        <begin position="224"/>
        <end position="246"/>
    </location>
</feature>
<dbReference type="SMART" id="SM00504">
    <property type="entry name" value="Ubox"/>
    <property type="match status" value="1"/>
</dbReference>
<evidence type="ECO:0000256" key="4">
    <source>
        <dbReference type="SAM" id="MobiDB-lite"/>
    </source>
</evidence>
<dbReference type="Proteomes" id="UP001497512">
    <property type="component" value="Chromosome 13"/>
</dbReference>
<dbReference type="SUPFAM" id="SSF57850">
    <property type="entry name" value="RING/U-box"/>
    <property type="match status" value="1"/>
</dbReference>
<dbReference type="InterPro" id="IPR011989">
    <property type="entry name" value="ARM-like"/>
</dbReference>
<keyword evidence="7" id="KW-1185">Reference proteome</keyword>
<evidence type="ECO:0000256" key="1">
    <source>
        <dbReference type="ARBA" id="ARBA00000900"/>
    </source>
</evidence>
<evidence type="ECO:0000256" key="3">
    <source>
        <dbReference type="ARBA" id="ARBA00012483"/>
    </source>
</evidence>
<dbReference type="InterPro" id="IPR052608">
    <property type="entry name" value="U-box_domain_protein"/>
</dbReference>
<protein>
    <recommendedName>
        <fullName evidence="3">RING-type E3 ubiquitin transferase</fullName>
        <ecNumber evidence="3">2.3.2.27</ecNumber>
    </recommendedName>
</protein>
<dbReference type="PROSITE" id="PS51698">
    <property type="entry name" value="U_BOX"/>
    <property type="match status" value="1"/>
</dbReference>
<dbReference type="Pfam" id="PF00514">
    <property type="entry name" value="Arm"/>
    <property type="match status" value="1"/>
</dbReference>
<dbReference type="InterPro" id="IPR003613">
    <property type="entry name" value="Ubox_domain"/>
</dbReference>
<organism evidence="6 7">
    <name type="scientific">Sphagnum troendelagicum</name>
    <dbReference type="NCBI Taxonomy" id="128251"/>
    <lineage>
        <taxon>Eukaryota</taxon>
        <taxon>Viridiplantae</taxon>
        <taxon>Streptophyta</taxon>
        <taxon>Embryophyta</taxon>
        <taxon>Bryophyta</taxon>
        <taxon>Sphagnophytina</taxon>
        <taxon>Sphagnopsida</taxon>
        <taxon>Sphagnales</taxon>
        <taxon>Sphagnaceae</taxon>
        <taxon>Sphagnum</taxon>
    </lineage>
</organism>
<dbReference type="Gene3D" id="3.30.40.10">
    <property type="entry name" value="Zinc/RING finger domain, C3HC4 (zinc finger)"/>
    <property type="match status" value="1"/>
</dbReference>
<dbReference type="SUPFAM" id="SSF48371">
    <property type="entry name" value="ARM repeat"/>
    <property type="match status" value="2"/>
</dbReference>
<dbReference type="Pfam" id="PF04564">
    <property type="entry name" value="U-box"/>
    <property type="match status" value="1"/>
</dbReference>
<dbReference type="Gene3D" id="1.25.10.10">
    <property type="entry name" value="Leucine-rich Repeat Variant"/>
    <property type="match status" value="4"/>
</dbReference>
<dbReference type="EMBL" id="OZ019905">
    <property type="protein sequence ID" value="CAK9201956.1"/>
    <property type="molecule type" value="Genomic_DNA"/>
</dbReference>
<accession>A0ABP0TPS9</accession>
<feature type="domain" description="U-box" evidence="5">
    <location>
        <begin position="255"/>
        <end position="333"/>
    </location>
</feature>
<reference evidence="6" key="1">
    <citation type="submission" date="2024-02" db="EMBL/GenBank/DDBJ databases">
        <authorList>
            <consortium name="ELIXIR-Norway"/>
            <consortium name="Elixir Norway"/>
        </authorList>
    </citation>
    <scope>NUCLEOTIDE SEQUENCE</scope>
</reference>
<comment type="pathway">
    <text evidence="2">Protein modification; protein ubiquitination.</text>
</comment>